<evidence type="ECO:0000256" key="6">
    <source>
        <dbReference type="ARBA" id="ARBA00012032"/>
    </source>
</evidence>
<gene>
    <name evidence="30" type="primary">metH</name>
    <name evidence="30" type="ORF">E1288_18645</name>
</gene>
<dbReference type="InterPro" id="IPR000489">
    <property type="entry name" value="Pterin-binding_dom"/>
</dbReference>
<dbReference type="PROSITE" id="PS50970">
    <property type="entry name" value="HCY"/>
    <property type="match status" value="1"/>
</dbReference>
<dbReference type="NCBIfam" id="TIGR02082">
    <property type="entry name" value="metH"/>
    <property type="match status" value="1"/>
</dbReference>
<dbReference type="RefSeq" id="WP_132486766.1">
    <property type="nucleotide sequence ID" value="NZ_SMKW01000023.1"/>
</dbReference>
<keyword evidence="14" id="KW-0677">Repeat</keyword>
<keyword evidence="16 20" id="KW-0486">Methionine biosynthesis</keyword>
<keyword evidence="12 20" id="KW-0949">S-adenosyl-L-methionine</keyword>
<dbReference type="SUPFAM" id="SSF52242">
    <property type="entry name" value="Cobalamin (vitamin B12)-binding domain"/>
    <property type="match status" value="1"/>
</dbReference>
<evidence type="ECO:0000259" key="26">
    <source>
        <dbReference type="PROSITE" id="PS50972"/>
    </source>
</evidence>
<feature type="domain" description="Pterin-binding" evidence="26">
    <location>
        <begin position="341"/>
        <end position="604"/>
    </location>
</feature>
<evidence type="ECO:0000259" key="29">
    <source>
        <dbReference type="PROSITE" id="PS51337"/>
    </source>
</evidence>
<dbReference type="InterPro" id="IPR037010">
    <property type="entry name" value="VitB12-dep_Met_synth_activ_sf"/>
</dbReference>
<comment type="catalytic activity">
    <reaction evidence="1 20">
        <text>(6S)-5-methyl-5,6,7,8-tetrahydrofolate + L-homocysteine = (6S)-5,6,7,8-tetrahydrofolate + L-methionine</text>
        <dbReference type="Rhea" id="RHEA:11172"/>
        <dbReference type="ChEBI" id="CHEBI:18608"/>
        <dbReference type="ChEBI" id="CHEBI:57453"/>
        <dbReference type="ChEBI" id="CHEBI:57844"/>
        <dbReference type="ChEBI" id="CHEBI:58199"/>
        <dbReference type="EC" id="2.1.1.13"/>
    </reaction>
</comment>
<dbReference type="GO" id="GO:0046653">
    <property type="term" value="P:tetrahydrofolate metabolic process"/>
    <property type="evidence" value="ECO:0007669"/>
    <property type="project" value="TreeGrafter"/>
</dbReference>
<comment type="domain">
    <text evidence="20">Modular enzyme with four functionally distinct domains. The isolated Hcy-binding domain catalyzes methyl transfer from free methylcobalamin to homocysteine. The Hcy-binding domain in association with the pterin-binding domain catalyzes the methylation of cob(I)alamin by methyltetrahydrofolate and the methylation of homocysteine. The B12-binding domain binds the cofactor. The AdoMet activation domain binds S-adenosyl-L-methionine. Under aerobic conditions cob(I)alamin can be converted to inactive cob(II)alamin. Reductive methylation by S-adenosyl-L-methionine and flavodoxin regenerates methylcobalamin.</text>
</comment>
<evidence type="ECO:0000256" key="22">
    <source>
        <dbReference type="PIRSR" id="PIRSR000381-2"/>
    </source>
</evidence>
<dbReference type="InterPro" id="IPR036724">
    <property type="entry name" value="Cobalamin-bd_sf"/>
</dbReference>
<evidence type="ECO:0000313" key="30">
    <source>
        <dbReference type="EMBL" id="TDD49906.1"/>
    </source>
</evidence>
<sequence>MADRQNDPSGFLTALGERVLVADGGMGTALQAFDLTLDDFANLEGCNEILNVTRPDVVSSIYRGYLEAGSDAIETNTFGANLANLGEYDIPERIRELAETGSALAREAADEYSTPERPRFVLGSVGPGTKLPTLGHAPYSVLRDAYVEQVLGMLDGGIDVVLVETSQDLLQTKAAIVAAKRAMAQTGRWLPIIAQVTVETTGTMLVGSEIGAALTALEPLGIDLIGMNCATGPAEMSEHLRVLAQNSRIPISVMPNAGLPQLGPNGAVYPLQPDELAEALVGFVNDFGARLVGGCCGTTTEHVRAVAEAVAPLAPKVREPEHIPSISSVYQAVPFEQDASILNIGERTNTNGSKAFREAMLEGRYDDCVEIAKSQTREGAHMLDLCVDYVGRDGTVDMRELASRLATSSTLPIMVDSTEPDVIEAGLDHLGGRCAVNSVNYEDGHEPGSRYERVMKLVVEHGATVVVTCIDEEGQARTAEWKLRVAERLIEDMTTNWGLEKSAIIIDCLVFPITTGQEEVRKDAIETINAIRELKKRHPDVQTTLGLSNVSFGLNPAARQVLNSVFLNECREAGLDTAILNASKILPMNKIQDEQREVALDLVYDRRREGYDPLQKLMELFEGKTAKSSSASRAEELAKLPLFERLERRIVDGERNGLEADLDEAMKEKKPLDIVNENLLAGMKVVGELFGSGQMQLPFVLQSAEVMKAAVACLEPHMEKDDSGGKGKLLLATVKGDVHDIGKNLVDIIVSNNGYDVVNIGIKQPINAILDAAEEHKVDAIGMSGLLVKSTVIMKENLEELNSRGMSEKYPVMLGGAALTRSYVENDLDEVYQGDVRYAKDAFEGLHLMDRIMSVKRGDAPAEDAAEQAKKAERKARRERSMRIAEKRKAEQGPEPEYTDTTRSDVDAEAPVPTPPFWGSKVVKGVAVADYLALLDERATFFGQWGLRGAKKGEGPSYEELVESEGRPRLRHWIDELSTAGILQHAAVVYGYFPCVTEGNHLVVLDKDEPDAQERHRFFFPRQKRDRRLCLADFFRTREQAERTGQVDVLPVQLVTMGQPIADYANELFAKNAYRDYLEVHGMGVQLTEALAEYWHRRVRRELLWAAGGSVAEEDPADVQEFFKLGYRGARYSFGYGACPDIEDRAKIVDLLEAERIGVVLSEEFQLHPEQSTDAIIAHHPEAKYFNT</sequence>
<evidence type="ECO:0000256" key="15">
    <source>
        <dbReference type="ARBA" id="ARBA00022833"/>
    </source>
</evidence>
<evidence type="ECO:0000256" key="24">
    <source>
        <dbReference type="SAM" id="MobiDB-lite"/>
    </source>
</evidence>
<dbReference type="InterPro" id="IPR003726">
    <property type="entry name" value="HCY_dom"/>
</dbReference>
<evidence type="ECO:0000256" key="4">
    <source>
        <dbReference type="ARBA" id="ARBA00005178"/>
    </source>
</evidence>
<accession>A0A4R4YX05</accession>
<evidence type="ECO:0000256" key="7">
    <source>
        <dbReference type="ARBA" id="ARBA00013998"/>
    </source>
</evidence>
<dbReference type="PANTHER" id="PTHR45833:SF1">
    <property type="entry name" value="METHIONINE SYNTHASE"/>
    <property type="match status" value="1"/>
</dbReference>
<dbReference type="GO" id="GO:0008270">
    <property type="term" value="F:zinc ion binding"/>
    <property type="evidence" value="ECO:0007669"/>
    <property type="project" value="UniProtKB-UniRule"/>
</dbReference>
<dbReference type="Proteomes" id="UP000294947">
    <property type="component" value="Unassembled WGS sequence"/>
</dbReference>
<feature type="binding site" evidence="21 23">
    <location>
        <position position="229"/>
    </location>
    <ligand>
        <name>Zn(2+)</name>
        <dbReference type="ChEBI" id="CHEBI:29105"/>
    </ligand>
</feature>
<evidence type="ECO:0000256" key="23">
    <source>
        <dbReference type="PROSITE-ProRule" id="PRU00333"/>
    </source>
</evidence>
<evidence type="ECO:0000256" key="12">
    <source>
        <dbReference type="ARBA" id="ARBA00022691"/>
    </source>
</evidence>
<dbReference type="InterPro" id="IPR003759">
    <property type="entry name" value="Cbl-bd_cap"/>
</dbReference>
<dbReference type="UniPathway" id="UPA00051">
    <property type="reaction ID" value="UER00081"/>
</dbReference>
<dbReference type="InterPro" id="IPR004223">
    <property type="entry name" value="VitB12-dep_Met_synth_activ_dom"/>
</dbReference>
<dbReference type="FunFam" id="3.20.20.20:FF:000007">
    <property type="entry name" value="Methionine synthase"/>
    <property type="match status" value="1"/>
</dbReference>
<evidence type="ECO:0000256" key="20">
    <source>
        <dbReference type="PIRNR" id="PIRNR000381"/>
    </source>
</evidence>
<keyword evidence="10 20" id="KW-0846">Cobalamin</keyword>
<feature type="binding site" evidence="21 23">
    <location>
        <position position="295"/>
    </location>
    <ligand>
        <name>Zn(2+)</name>
        <dbReference type="ChEBI" id="CHEBI:29105"/>
    </ligand>
</feature>
<evidence type="ECO:0000256" key="5">
    <source>
        <dbReference type="ARBA" id="ARBA00010398"/>
    </source>
</evidence>
<comment type="cofactor">
    <cofactor evidence="3 20 21">
        <name>methylcob(III)alamin</name>
        <dbReference type="ChEBI" id="CHEBI:28115"/>
    </cofactor>
</comment>
<keyword evidence="17 20" id="KW-0170">Cobalt</keyword>
<dbReference type="Gene3D" id="3.20.20.330">
    <property type="entry name" value="Homocysteine-binding-like domain"/>
    <property type="match status" value="1"/>
</dbReference>
<name>A0A4R4YX05_9PSEU</name>
<dbReference type="Gene3D" id="3.20.20.20">
    <property type="entry name" value="Dihydropteroate synthase-like"/>
    <property type="match status" value="1"/>
</dbReference>
<feature type="domain" description="Hcy-binding" evidence="25">
    <location>
        <begin position="8"/>
        <end position="310"/>
    </location>
</feature>
<dbReference type="PIRSF" id="PIRSF000381">
    <property type="entry name" value="MetH"/>
    <property type="match status" value="1"/>
</dbReference>
<evidence type="ECO:0000256" key="21">
    <source>
        <dbReference type="PIRSR" id="PIRSR000381-1"/>
    </source>
</evidence>
<dbReference type="FunFam" id="3.20.20.330:FF:000006">
    <property type="entry name" value="Methionine synthase"/>
    <property type="match status" value="1"/>
</dbReference>
<evidence type="ECO:0000256" key="3">
    <source>
        <dbReference type="ARBA" id="ARBA00001956"/>
    </source>
</evidence>
<reference evidence="30 31" key="1">
    <citation type="submission" date="2019-03" db="EMBL/GenBank/DDBJ databases">
        <title>Draft genome sequences of novel Actinobacteria.</title>
        <authorList>
            <person name="Sahin N."/>
            <person name="Ay H."/>
            <person name="Saygin H."/>
        </authorList>
    </citation>
    <scope>NUCLEOTIDE SEQUENCE [LARGE SCALE GENOMIC DNA]</scope>
    <source>
        <strain evidence="30 31">7K502</strain>
    </source>
</reference>
<evidence type="ECO:0000256" key="8">
    <source>
        <dbReference type="ARBA" id="ARBA00022603"/>
    </source>
</evidence>
<dbReference type="PROSITE" id="PS50972">
    <property type="entry name" value="PTERIN_BINDING"/>
    <property type="match status" value="1"/>
</dbReference>
<dbReference type="EC" id="2.1.1.13" evidence="6 19"/>
<keyword evidence="8 20" id="KW-0489">Methyltransferase</keyword>
<protein>
    <recommendedName>
        <fullName evidence="7 19">Methionine synthase</fullName>
        <ecNumber evidence="6 19">2.1.1.13</ecNumber>
    </recommendedName>
    <alternativeName>
        <fullName evidence="20">5-methyltetrahydrofolate--homocysteine methyltransferase</fullName>
    </alternativeName>
</protein>
<dbReference type="GO" id="GO:0008705">
    <property type="term" value="F:methionine synthase activity"/>
    <property type="evidence" value="ECO:0007669"/>
    <property type="project" value="UniProtKB-UniRule"/>
</dbReference>
<dbReference type="InterPro" id="IPR011005">
    <property type="entry name" value="Dihydropteroate_synth-like_sf"/>
</dbReference>
<dbReference type="CDD" id="cd02069">
    <property type="entry name" value="methionine_synthase_B12_BD"/>
    <property type="match status" value="1"/>
</dbReference>
<dbReference type="SUPFAM" id="SSF47644">
    <property type="entry name" value="Methionine synthase domain"/>
    <property type="match status" value="1"/>
</dbReference>
<dbReference type="Gene3D" id="3.10.196.10">
    <property type="entry name" value="Vitamin B12-dependent methionine synthase, activation domain"/>
    <property type="match status" value="1"/>
</dbReference>
<evidence type="ECO:0000259" key="25">
    <source>
        <dbReference type="PROSITE" id="PS50970"/>
    </source>
</evidence>
<evidence type="ECO:0000256" key="14">
    <source>
        <dbReference type="ARBA" id="ARBA00022737"/>
    </source>
</evidence>
<feature type="domain" description="AdoMet activation" evidence="27">
    <location>
        <begin position="890"/>
        <end position="1188"/>
    </location>
</feature>
<evidence type="ECO:0000256" key="1">
    <source>
        <dbReference type="ARBA" id="ARBA00001700"/>
    </source>
</evidence>
<dbReference type="InterPro" id="IPR006158">
    <property type="entry name" value="Cobalamin-bd"/>
</dbReference>
<feature type="binding site" evidence="22">
    <location>
        <begin position="736"/>
        <end position="740"/>
    </location>
    <ligand>
        <name>methylcob(III)alamin</name>
        <dbReference type="ChEBI" id="CHEBI:28115"/>
    </ligand>
</feature>
<dbReference type="GO" id="GO:0031419">
    <property type="term" value="F:cobalamin binding"/>
    <property type="evidence" value="ECO:0007669"/>
    <property type="project" value="UniProtKB-UniRule"/>
</dbReference>
<dbReference type="AlphaFoldDB" id="A0A4R4YX05"/>
<keyword evidence="31" id="KW-1185">Reference proteome</keyword>
<dbReference type="FunFam" id="1.10.1240.10:FF:000002">
    <property type="entry name" value="Methionine synthase"/>
    <property type="match status" value="1"/>
</dbReference>
<dbReference type="Gene3D" id="1.10.1240.10">
    <property type="entry name" value="Methionine synthase domain"/>
    <property type="match status" value="1"/>
</dbReference>
<comment type="caution">
    <text evidence="30">The sequence shown here is derived from an EMBL/GenBank/DDBJ whole genome shotgun (WGS) entry which is preliminary data.</text>
</comment>
<comment type="similarity">
    <text evidence="5">Belongs to the vitamin-B12 dependent methionine synthase family.</text>
</comment>
<feature type="binding site" evidence="22">
    <location>
        <position position="784"/>
    </location>
    <ligand>
        <name>methylcob(III)alamin</name>
        <dbReference type="ChEBI" id="CHEBI:28115"/>
    </ligand>
</feature>
<evidence type="ECO:0000256" key="9">
    <source>
        <dbReference type="ARBA" id="ARBA00022605"/>
    </source>
</evidence>
<comment type="function">
    <text evidence="18 20">Catalyzes the transfer of a methyl group from methyl-cobalamin to homocysteine, yielding enzyme-bound cob(I)alamin and methionine. Subsequently, remethylates the cofactor using methyltetrahydrofolate.</text>
</comment>
<feature type="binding site" description="axial binding residue" evidence="21">
    <location>
        <position position="739"/>
    </location>
    <ligand>
        <name>methylcob(III)alamin</name>
        <dbReference type="ChEBI" id="CHEBI:28115"/>
    </ligand>
    <ligandPart>
        <name>Co</name>
        <dbReference type="ChEBI" id="CHEBI:27638"/>
    </ligandPart>
</feature>
<dbReference type="SUPFAM" id="SSF82282">
    <property type="entry name" value="Homocysteine S-methyltransferase"/>
    <property type="match status" value="1"/>
</dbReference>
<feature type="binding site" evidence="21 23">
    <location>
        <position position="296"/>
    </location>
    <ligand>
        <name>Zn(2+)</name>
        <dbReference type="ChEBI" id="CHEBI:29105"/>
    </ligand>
</feature>
<dbReference type="GO" id="GO:0005829">
    <property type="term" value="C:cytosol"/>
    <property type="evidence" value="ECO:0007669"/>
    <property type="project" value="TreeGrafter"/>
</dbReference>
<feature type="binding site" evidence="22">
    <location>
        <position position="936"/>
    </location>
    <ligand>
        <name>S-adenosyl-L-methionine</name>
        <dbReference type="ChEBI" id="CHEBI:59789"/>
    </ligand>
</feature>
<keyword evidence="11 20" id="KW-0808">Transferase</keyword>
<feature type="binding site" evidence="22">
    <location>
        <position position="842"/>
    </location>
    <ligand>
        <name>methylcob(III)alamin</name>
        <dbReference type="ChEBI" id="CHEBI:28115"/>
    </ligand>
</feature>
<dbReference type="InterPro" id="IPR033706">
    <property type="entry name" value="Met_synthase_B12-bd"/>
</dbReference>
<dbReference type="EMBL" id="SMKW01000023">
    <property type="protein sequence ID" value="TDD49906.1"/>
    <property type="molecule type" value="Genomic_DNA"/>
</dbReference>
<dbReference type="Pfam" id="PF02607">
    <property type="entry name" value="B12-binding_2"/>
    <property type="match status" value="1"/>
</dbReference>
<dbReference type="SMART" id="SM01018">
    <property type="entry name" value="B12-binding_2"/>
    <property type="match status" value="1"/>
</dbReference>
<dbReference type="OrthoDB" id="9803687at2"/>
<dbReference type="GO" id="GO:0050667">
    <property type="term" value="P:homocysteine metabolic process"/>
    <property type="evidence" value="ECO:0007669"/>
    <property type="project" value="TreeGrafter"/>
</dbReference>
<evidence type="ECO:0000256" key="17">
    <source>
        <dbReference type="ARBA" id="ARBA00023285"/>
    </source>
</evidence>
<dbReference type="GO" id="GO:0032259">
    <property type="term" value="P:methylation"/>
    <property type="evidence" value="ECO:0007669"/>
    <property type="project" value="UniProtKB-KW"/>
</dbReference>
<evidence type="ECO:0000256" key="13">
    <source>
        <dbReference type="ARBA" id="ARBA00022723"/>
    </source>
</evidence>
<dbReference type="PANTHER" id="PTHR45833">
    <property type="entry name" value="METHIONINE SYNTHASE"/>
    <property type="match status" value="1"/>
</dbReference>
<dbReference type="InterPro" id="IPR036594">
    <property type="entry name" value="Meth_synthase_dom"/>
</dbReference>
<dbReference type="CDD" id="cd00740">
    <property type="entry name" value="MeTr"/>
    <property type="match status" value="1"/>
</dbReference>
<dbReference type="InterPro" id="IPR011822">
    <property type="entry name" value="MetH"/>
</dbReference>
<evidence type="ECO:0000256" key="2">
    <source>
        <dbReference type="ARBA" id="ARBA00001947"/>
    </source>
</evidence>
<dbReference type="FunFam" id="3.40.50.280:FF:000004">
    <property type="entry name" value="Methionine synthase"/>
    <property type="match status" value="1"/>
</dbReference>
<comment type="cofactor">
    <cofactor evidence="2 20 23">
        <name>Zn(2+)</name>
        <dbReference type="ChEBI" id="CHEBI:29105"/>
    </cofactor>
</comment>
<evidence type="ECO:0000256" key="18">
    <source>
        <dbReference type="ARBA" id="ARBA00025552"/>
    </source>
</evidence>
<proteinExistence type="inferred from homology"/>
<comment type="pathway">
    <text evidence="4 20">Amino-acid biosynthesis; L-methionine biosynthesis via de novo pathway; L-methionine from L-homocysteine (MetH route): step 1/1.</text>
</comment>
<dbReference type="Pfam" id="PF00809">
    <property type="entry name" value="Pterin_bind"/>
    <property type="match status" value="1"/>
</dbReference>
<feature type="binding site" evidence="22">
    <location>
        <begin position="1185"/>
        <end position="1186"/>
    </location>
    <ligand>
        <name>S-adenosyl-L-methionine</name>
        <dbReference type="ChEBI" id="CHEBI:59789"/>
    </ligand>
</feature>
<dbReference type="Pfam" id="PF02574">
    <property type="entry name" value="S-methyl_trans"/>
    <property type="match status" value="1"/>
</dbReference>
<feature type="compositionally biased region" description="Basic and acidic residues" evidence="24">
    <location>
        <begin position="879"/>
        <end position="892"/>
    </location>
</feature>
<feature type="domain" description="B12-binding" evidence="28">
    <location>
        <begin position="726"/>
        <end position="863"/>
    </location>
</feature>
<dbReference type="Pfam" id="PF02965">
    <property type="entry name" value="Met_synt_B12"/>
    <property type="match status" value="1"/>
</dbReference>
<dbReference type="SUPFAM" id="SSF56507">
    <property type="entry name" value="Methionine synthase activation domain-like"/>
    <property type="match status" value="1"/>
</dbReference>
<dbReference type="Gene3D" id="3.40.50.280">
    <property type="entry name" value="Cobalamin-binding domain"/>
    <property type="match status" value="1"/>
</dbReference>
<evidence type="ECO:0000256" key="16">
    <source>
        <dbReference type="ARBA" id="ARBA00023167"/>
    </source>
</evidence>
<dbReference type="Pfam" id="PF02310">
    <property type="entry name" value="B12-binding"/>
    <property type="match status" value="1"/>
</dbReference>
<feature type="region of interest" description="Disordered" evidence="24">
    <location>
        <begin position="857"/>
        <end position="912"/>
    </location>
</feature>
<feature type="domain" description="B12-binding N-terminal" evidence="29">
    <location>
        <begin position="633"/>
        <end position="726"/>
    </location>
</feature>
<dbReference type="InterPro" id="IPR036589">
    <property type="entry name" value="HCY_dom_sf"/>
</dbReference>
<evidence type="ECO:0000259" key="27">
    <source>
        <dbReference type="PROSITE" id="PS50974"/>
    </source>
</evidence>
<dbReference type="PROSITE" id="PS51337">
    <property type="entry name" value="B12_BINDING_NTER"/>
    <property type="match status" value="1"/>
</dbReference>
<evidence type="ECO:0000313" key="31">
    <source>
        <dbReference type="Proteomes" id="UP000294947"/>
    </source>
</evidence>
<keyword evidence="15 20" id="KW-0862">Zinc</keyword>
<dbReference type="SUPFAM" id="SSF51717">
    <property type="entry name" value="Dihydropteroate synthetase-like"/>
    <property type="match status" value="1"/>
</dbReference>
<evidence type="ECO:0000256" key="19">
    <source>
        <dbReference type="NCBIfam" id="TIGR02082"/>
    </source>
</evidence>
<dbReference type="PROSITE" id="PS51332">
    <property type="entry name" value="B12_BINDING"/>
    <property type="match status" value="1"/>
</dbReference>
<evidence type="ECO:0000256" key="11">
    <source>
        <dbReference type="ARBA" id="ARBA00022679"/>
    </source>
</evidence>
<evidence type="ECO:0000256" key="10">
    <source>
        <dbReference type="ARBA" id="ARBA00022628"/>
    </source>
</evidence>
<organism evidence="30 31">
    <name type="scientific">Saccharopolyspora elongata</name>
    <dbReference type="NCBI Taxonomy" id="2530387"/>
    <lineage>
        <taxon>Bacteria</taxon>
        <taxon>Bacillati</taxon>
        <taxon>Actinomycetota</taxon>
        <taxon>Actinomycetes</taxon>
        <taxon>Pseudonocardiales</taxon>
        <taxon>Pseudonocardiaceae</taxon>
        <taxon>Saccharopolyspora</taxon>
    </lineage>
</organism>
<keyword evidence="9 20" id="KW-0028">Amino-acid biosynthesis</keyword>
<dbReference type="PROSITE" id="PS50974">
    <property type="entry name" value="ADOMET_ACTIVATION"/>
    <property type="match status" value="1"/>
</dbReference>
<feature type="binding site" evidence="22">
    <location>
        <position position="1131"/>
    </location>
    <ligand>
        <name>S-adenosyl-L-methionine</name>
        <dbReference type="ChEBI" id="CHEBI:59789"/>
    </ligand>
</feature>
<dbReference type="InterPro" id="IPR050554">
    <property type="entry name" value="Met_Synthase/Corrinoid"/>
</dbReference>
<evidence type="ECO:0000259" key="28">
    <source>
        <dbReference type="PROSITE" id="PS51332"/>
    </source>
</evidence>
<keyword evidence="13 20" id="KW-0479">Metal-binding</keyword>